<evidence type="ECO:0000256" key="9">
    <source>
        <dbReference type="ARBA" id="ARBA00025772"/>
    </source>
</evidence>
<dbReference type="AlphaFoldDB" id="A0A7W4W734"/>
<keyword evidence="8" id="KW-0472">Membrane</keyword>
<evidence type="ECO:0000256" key="7">
    <source>
        <dbReference type="ARBA" id="ARBA00022989"/>
    </source>
</evidence>
<evidence type="ECO:0000256" key="5">
    <source>
        <dbReference type="ARBA" id="ARBA00022519"/>
    </source>
</evidence>
<dbReference type="Proteomes" id="UP000537130">
    <property type="component" value="Unassembled WGS sequence"/>
</dbReference>
<dbReference type="Pfam" id="PF07963">
    <property type="entry name" value="N_methyl"/>
    <property type="match status" value="1"/>
</dbReference>
<dbReference type="Gene3D" id="3.55.40.10">
    <property type="entry name" value="minor pseudopilin epsh domain"/>
    <property type="match status" value="1"/>
</dbReference>
<dbReference type="EMBL" id="JACHWY010000003">
    <property type="protein sequence ID" value="MBB3048713.1"/>
    <property type="molecule type" value="Genomic_DNA"/>
</dbReference>
<keyword evidence="13" id="KW-1185">Reference proteome</keyword>
<keyword evidence="6" id="KW-0812">Transmembrane</keyword>
<evidence type="ECO:0000256" key="1">
    <source>
        <dbReference type="ARBA" id="ARBA00004377"/>
    </source>
</evidence>
<feature type="domain" description="General secretion pathway GspH" evidence="11">
    <location>
        <begin position="44"/>
        <end position="156"/>
    </location>
</feature>
<keyword evidence="5" id="KW-0997">Cell inner membrane</keyword>
<dbReference type="SUPFAM" id="SSF54523">
    <property type="entry name" value="Pili subunits"/>
    <property type="match status" value="1"/>
</dbReference>
<comment type="similarity">
    <text evidence="9">Belongs to the GSP H family.</text>
</comment>
<gene>
    <name evidence="12" type="ORF">FHR99_002987</name>
</gene>
<evidence type="ECO:0000256" key="3">
    <source>
        <dbReference type="ARBA" id="ARBA00022475"/>
    </source>
</evidence>
<dbReference type="Pfam" id="PF12019">
    <property type="entry name" value="GspH"/>
    <property type="match status" value="1"/>
</dbReference>
<evidence type="ECO:0000259" key="11">
    <source>
        <dbReference type="Pfam" id="PF12019"/>
    </source>
</evidence>
<dbReference type="InterPro" id="IPR022346">
    <property type="entry name" value="T2SS_GspH"/>
</dbReference>
<dbReference type="NCBIfam" id="TIGR02532">
    <property type="entry name" value="IV_pilin_GFxxxE"/>
    <property type="match status" value="1"/>
</dbReference>
<evidence type="ECO:0000256" key="10">
    <source>
        <dbReference type="ARBA" id="ARBA00030775"/>
    </source>
</evidence>
<protein>
    <recommendedName>
        <fullName evidence="2">Type II secretion system protein H</fullName>
    </recommendedName>
    <alternativeName>
        <fullName evidence="10">General secretion pathway protein H</fullName>
    </alternativeName>
</protein>
<organism evidence="12 13">
    <name type="scientific">Litorivivens lipolytica</name>
    <dbReference type="NCBI Taxonomy" id="1524264"/>
    <lineage>
        <taxon>Bacteria</taxon>
        <taxon>Pseudomonadati</taxon>
        <taxon>Pseudomonadota</taxon>
        <taxon>Gammaproteobacteria</taxon>
        <taxon>Litorivivens</taxon>
    </lineage>
</organism>
<evidence type="ECO:0000256" key="2">
    <source>
        <dbReference type="ARBA" id="ARBA00021549"/>
    </source>
</evidence>
<comment type="subcellular location">
    <subcellularLocation>
        <location evidence="1">Cell inner membrane</location>
        <topology evidence="1">Single-pass membrane protein</topology>
    </subcellularLocation>
</comment>
<reference evidence="12 13" key="1">
    <citation type="submission" date="2020-08" db="EMBL/GenBank/DDBJ databases">
        <title>Genomic Encyclopedia of Type Strains, Phase III (KMG-III): the genomes of soil and plant-associated and newly described type strains.</title>
        <authorList>
            <person name="Whitman W."/>
        </authorList>
    </citation>
    <scope>NUCLEOTIDE SEQUENCE [LARGE SCALE GENOMIC DNA]</scope>
    <source>
        <strain evidence="12 13">CECT 8654</strain>
    </source>
</reference>
<accession>A0A7W4W734</accession>
<evidence type="ECO:0000256" key="6">
    <source>
        <dbReference type="ARBA" id="ARBA00022692"/>
    </source>
</evidence>
<proteinExistence type="inferred from homology"/>
<evidence type="ECO:0000313" key="12">
    <source>
        <dbReference type="EMBL" id="MBB3048713.1"/>
    </source>
</evidence>
<dbReference type="RefSeq" id="WP_183411648.1">
    <property type="nucleotide sequence ID" value="NZ_JACHWY010000003.1"/>
</dbReference>
<keyword evidence="3" id="KW-1003">Cell membrane</keyword>
<dbReference type="GO" id="GO:0015627">
    <property type="term" value="C:type II protein secretion system complex"/>
    <property type="evidence" value="ECO:0007669"/>
    <property type="project" value="InterPro"/>
</dbReference>
<evidence type="ECO:0000256" key="4">
    <source>
        <dbReference type="ARBA" id="ARBA00022481"/>
    </source>
</evidence>
<comment type="caution">
    <text evidence="12">The sequence shown here is derived from an EMBL/GenBank/DDBJ whole genome shotgun (WGS) entry which is preliminary data.</text>
</comment>
<dbReference type="InterPro" id="IPR012902">
    <property type="entry name" value="N_methyl_site"/>
</dbReference>
<name>A0A7W4W734_9GAMM</name>
<dbReference type="GO" id="GO:0015628">
    <property type="term" value="P:protein secretion by the type II secretion system"/>
    <property type="evidence" value="ECO:0007669"/>
    <property type="project" value="InterPro"/>
</dbReference>
<dbReference type="InterPro" id="IPR045584">
    <property type="entry name" value="Pilin-like"/>
</dbReference>
<sequence length="170" mass="18107">MRAKGFTLVELMVTLTIAAILLGVAAPAFSAWTANQRLRSAGYDLLNDLQLARSEAVKRGGRVTVNNGDGKWHTGWEVFVDSNEDGDRDTGEEALFSRSAYGDLLTIAGNSSVSQYVSYIPSGDSRRANGALMMGTITLCSDQSDKALALVVSRGGRARLDKTTRTAAGC</sequence>
<dbReference type="GO" id="GO:0005886">
    <property type="term" value="C:plasma membrane"/>
    <property type="evidence" value="ECO:0007669"/>
    <property type="project" value="UniProtKB-SubCell"/>
</dbReference>
<evidence type="ECO:0000256" key="8">
    <source>
        <dbReference type="ARBA" id="ARBA00023136"/>
    </source>
</evidence>
<keyword evidence="7" id="KW-1133">Transmembrane helix</keyword>
<keyword evidence="4" id="KW-0488">Methylation</keyword>
<dbReference type="PROSITE" id="PS00409">
    <property type="entry name" value="PROKAR_NTER_METHYL"/>
    <property type="match status" value="1"/>
</dbReference>
<evidence type="ECO:0000313" key="13">
    <source>
        <dbReference type="Proteomes" id="UP000537130"/>
    </source>
</evidence>